<dbReference type="PANTHER" id="PTHR10063:SF11">
    <property type="entry name" value="RHO GTPASE-ACTIVATING PROTEIN CG5521-RELATED"/>
    <property type="match status" value="1"/>
</dbReference>
<reference evidence="4" key="1">
    <citation type="submission" date="2015-12" db="EMBL/GenBank/DDBJ databases">
        <title>De novo transcriptome assembly of four potential Pierce s Disease insect vectors from Arizona vineyards.</title>
        <authorList>
            <person name="Tassone E.E."/>
        </authorList>
    </citation>
    <scope>NUCLEOTIDE SEQUENCE</scope>
</reference>
<feature type="domain" description="Rap-GAP" evidence="3">
    <location>
        <begin position="168"/>
        <end position="376"/>
    </location>
</feature>
<feature type="region of interest" description="Disordered" evidence="2">
    <location>
        <begin position="469"/>
        <end position="507"/>
    </location>
</feature>
<sequence>QAENRGAVDLVLSNTRIEDSMLNSCVIGVVPQHTLRHRSPHLLPTYDNSADDLDNLDDLLQYIGETSPECLESLDTPRNIPAPSLNSELEQEAMSSVVNQRFLEQDFISRNATQPMMQVKYAKRANYKTPSTSFQHCRLLFSQLGLAGWERRSQLNLLDKNEKLLRELRNLDTQKCRETHKIAVIYVAQGQEDKNSILSNTCGSQLYEDFISGLAWEVELESHTGFMGGLQRNKTTGVTAPYYATSFTEVIFHVSTRMPCSSNEALLQKTRHLGNDEVHIVWSEHSRDYRRGIIPTEFCDVLIVIYPLPHKLYRIQVSRKSEVPYFGPLFNEAVVSHNVLAGLVRATAISASRAKRSMLHFYQQYYEERSRSLETIMRNHKNASTFEEFAAQVYSPVQTPSPFSQGPTRASGVSCRSVEGSCQQPSNITTLAAALIDSHTSASTHNMRGRLQTDVSRLREGRVWFMGESDQHGISPRPLKKLSLKTGPKRMNPSLTPPDSPTSRRSK</sequence>
<evidence type="ECO:0000256" key="1">
    <source>
        <dbReference type="ARBA" id="ARBA00022468"/>
    </source>
</evidence>
<dbReference type="GO" id="GO:0005634">
    <property type="term" value="C:nucleus"/>
    <property type="evidence" value="ECO:0007669"/>
    <property type="project" value="InterPro"/>
</dbReference>
<dbReference type="AlphaFoldDB" id="A0A1B6CGR7"/>
<dbReference type="GO" id="GO:0005096">
    <property type="term" value="F:GTPase activator activity"/>
    <property type="evidence" value="ECO:0007669"/>
    <property type="project" value="UniProtKB-KW"/>
</dbReference>
<name>A0A1B6CGR7_9HEMI</name>
<evidence type="ECO:0000313" key="4">
    <source>
        <dbReference type="EMBL" id="JAS12654.1"/>
    </source>
</evidence>
<dbReference type="PROSITE" id="PS50085">
    <property type="entry name" value="RAPGAP"/>
    <property type="match status" value="1"/>
</dbReference>
<dbReference type="InterPro" id="IPR027107">
    <property type="entry name" value="Tuberin/Ral-act_asu"/>
</dbReference>
<dbReference type="SUPFAM" id="SSF111347">
    <property type="entry name" value="Rap/Ran-GAP"/>
    <property type="match status" value="1"/>
</dbReference>
<dbReference type="GO" id="GO:0005737">
    <property type="term" value="C:cytoplasm"/>
    <property type="evidence" value="ECO:0007669"/>
    <property type="project" value="TreeGrafter"/>
</dbReference>
<organism evidence="4">
    <name type="scientific">Clastoptera arizonana</name>
    <name type="common">Arizona spittle bug</name>
    <dbReference type="NCBI Taxonomy" id="38151"/>
    <lineage>
        <taxon>Eukaryota</taxon>
        <taxon>Metazoa</taxon>
        <taxon>Ecdysozoa</taxon>
        <taxon>Arthropoda</taxon>
        <taxon>Hexapoda</taxon>
        <taxon>Insecta</taxon>
        <taxon>Pterygota</taxon>
        <taxon>Neoptera</taxon>
        <taxon>Paraneoptera</taxon>
        <taxon>Hemiptera</taxon>
        <taxon>Auchenorrhyncha</taxon>
        <taxon>Cercopoidea</taxon>
        <taxon>Clastopteridae</taxon>
        <taxon>Clastoptera</taxon>
    </lineage>
</organism>
<evidence type="ECO:0000259" key="3">
    <source>
        <dbReference type="PROSITE" id="PS50085"/>
    </source>
</evidence>
<accession>A0A1B6CGR7</accession>
<feature type="non-terminal residue" evidence="4">
    <location>
        <position position="1"/>
    </location>
</feature>
<gene>
    <name evidence="4" type="ORF">g.25349</name>
</gene>
<dbReference type="EMBL" id="GEDC01024644">
    <property type="protein sequence ID" value="JAS12654.1"/>
    <property type="molecule type" value="Transcribed_RNA"/>
</dbReference>
<dbReference type="InterPro" id="IPR035974">
    <property type="entry name" value="Rap/Ran-GAP_sf"/>
</dbReference>
<proteinExistence type="predicted"/>
<dbReference type="InterPro" id="IPR000331">
    <property type="entry name" value="Rap/Ran_GAP_dom"/>
</dbReference>
<dbReference type="PANTHER" id="PTHR10063">
    <property type="entry name" value="TUBERIN"/>
    <property type="match status" value="1"/>
</dbReference>
<dbReference type="Pfam" id="PF02145">
    <property type="entry name" value="Rap_GAP"/>
    <property type="match status" value="1"/>
</dbReference>
<evidence type="ECO:0000256" key="2">
    <source>
        <dbReference type="SAM" id="MobiDB-lite"/>
    </source>
</evidence>
<keyword evidence="1" id="KW-0343">GTPase activation</keyword>
<dbReference type="GO" id="GO:0051056">
    <property type="term" value="P:regulation of small GTPase mediated signal transduction"/>
    <property type="evidence" value="ECO:0007669"/>
    <property type="project" value="InterPro"/>
</dbReference>
<dbReference type="FunFam" id="3.40.50.11210:FF:000001">
    <property type="entry name" value="Ral GTPase-activating protein subunit alpha-1 isoform 1"/>
    <property type="match status" value="1"/>
</dbReference>
<dbReference type="Gene3D" id="3.40.50.11210">
    <property type="entry name" value="Rap/Ran-GAP"/>
    <property type="match status" value="1"/>
</dbReference>
<protein>
    <recommendedName>
        <fullName evidence="3">Rap-GAP domain-containing protein</fullName>
    </recommendedName>
</protein>